<dbReference type="Proteomes" id="UP001085076">
    <property type="component" value="Miscellaneous, Linkage group lg05"/>
</dbReference>
<reference evidence="2" key="1">
    <citation type="submission" date="2021-03" db="EMBL/GenBank/DDBJ databases">
        <authorList>
            <person name="Li Z."/>
            <person name="Yang C."/>
        </authorList>
    </citation>
    <scope>NUCLEOTIDE SEQUENCE</scope>
    <source>
        <strain evidence="2">Dzin_1.0</strain>
        <tissue evidence="2">Leaf</tissue>
    </source>
</reference>
<feature type="compositionally biased region" description="Low complexity" evidence="1">
    <location>
        <begin position="310"/>
        <end position="323"/>
    </location>
</feature>
<gene>
    <name evidence="2" type="ORF">J5N97_019157</name>
</gene>
<reference evidence="2" key="2">
    <citation type="journal article" date="2022" name="Hortic Res">
        <title>The genome of Dioscorea zingiberensis sheds light on the biosynthesis, origin and evolution of the medicinally important diosgenin saponins.</title>
        <authorList>
            <person name="Li Y."/>
            <person name="Tan C."/>
            <person name="Li Z."/>
            <person name="Guo J."/>
            <person name="Li S."/>
            <person name="Chen X."/>
            <person name="Wang C."/>
            <person name="Dai X."/>
            <person name="Yang H."/>
            <person name="Song W."/>
            <person name="Hou L."/>
            <person name="Xu J."/>
            <person name="Tong Z."/>
            <person name="Xu A."/>
            <person name="Yuan X."/>
            <person name="Wang W."/>
            <person name="Yang Q."/>
            <person name="Chen L."/>
            <person name="Sun Z."/>
            <person name="Wang K."/>
            <person name="Pan B."/>
            <person name="Chen J."/>
            <person name="Bao Y."/>
            <person name="Liu F."/>
            <person name="Qi X."/>
            <person name="Gang D.R."/>
            <person name="Wen J."/>
            <person name="Li J."/>
        </authorList>
    </citation>
    <scope>NUCLEOTIDE SEQUENCE</scope>
    <source>
        <strain evidence="2">Dzin_1.0</strain>
    </source>
</reference>
<dbReference type="EMBL" id="JAGGNH010000005">
    <property type="protein sequence ID" value="KAJ0971198.1"/>
    <property type="molecule type" value="Genomic_DNA"/>
</dbReference>
<evidence type="ECO:0000256" key="1">
    <source>
        <dbReference type="SAM" id="MobiDB-lite"/>
    </source>
</evidence>
<proteinExistence type="predicted"/>
<accession>A0A9D5CEE7</accession>
<feature type="compositionally biased region" description="Basic and acidic residues" evidence="1">
    <location>
        <begin position="155"/>
        <end position="164"/>
    </location>
</feature>
<protein>
    <submittedName>
        <fullName evidence="2">Uncharacterized protein</fullName>
    </submittedName>
</protein>
<name>A0A9D5CEE7_9LILI</name>
<feature type="region of interest" description="Disordered" evidence="1">
    <location>
        <begin position="33"/>
        <end position="64"/>
    </location>
</feature>
<sequence length="402" mass="43501">MGNKDMDTNLDGHLAEVAHGPASSLGLQLVQTTSTSTDHLPRGTLGTTSQVKPHEAKHTIGGTPSQLLVTNVNPNVLFQPPKTLVASNTIRAHDPSPNNVSPLLCNEIAGSADLLNYNSLHTTNTQLSIPIETLTPAIQVKKCGNIHTNVGSSSKLRDTHDDPIKQPQPPKNHITITTIPAHEPSPTSISPLLSNENAGPIHLVNHSNPHPHLTTPNKVITITNEANKTHLKFPTKEDTQTTKEPQVIQLGEGTTIDLTTMKPRNIGGSWILVPDEAWGMLEEMMNRPATQKETLKPRGRPRKKPLNEANTVQQTGTSTNGTTTRKKQKARPTSPGMNSSLITIPLTLTEWPSKEIIASAITVGGMDPEQPGDDMDTYVSHMRSLEVESVQRVINGQNKGHC</sequence>
<evidence type="ECO:0000313" key="2">
    <source>
        <dbReference type="EMBL" id="KAJ0971198.1"/>
    </source>
</evidence>
<dbReference type="AlphaFoldDB" id="A0A9D5CEE7"/>
<organism evidence="2 3">
    <name type="scientific">Dioscorea zingiberensis</name>
    <dbReference type="NCBI Taxonomy" id="325984"/>
    <lineage>
        <taxon>Eukaryota</taxon>
        <taxon>Viridiplantae</taxon>
        <taxon>Streptophyta</taxon>
        <taxon>Embryophyta</taxon>
        <taxon>Tracheophyta</taxon>
        <taxon>Spermatophyta</taxon>
        <taxon>Magnoliopsida</taxon>
        <taxon>Liliopsida</taxon>
        <taxon>Dioscoreales</taxon>
        <taxon>Dioscoreaceae</taxon>
        <taxon>Dioscorea</taxon>
    </lineage>
</organism>
<keyword evidence="3" id="KW-1185">Reference proteome</keyword>
<evidence type="ECO:0000313" key="3">
    <source>
        <dbReference type="Proteomes" id="UP001085076"/>
    </source>
</evidence>
<comment type="caution">
    <text evidence="2">The sequence shown here is derived from an EMBL/GenBank/DDBJ whole genome shotgun (WGS) entry which is preliminary data.</text>
</comment>
<feature type="region of interest" description="Disordered" evidence="1">
    <location>
        <begin position="287"/>
        <end position="340"/>
    </location>
</feature>
<feature type="region of interest" description="Disordered" evidence="1">
    <location>
        <begin position="150"/>
        <end position="171"/>
    </location>
</feature>